<evidence type="ECO:0000256" key="1">
    <source>
        <dbReference type="ARBA" id="ARBA00004141"/>
    </source>
</evidence>
<evidence type="ECO:0000313" key="8">
    <source>
        <dbReference type="Proteomes" id="UP000178121"/>
    </source>
</evidence>
<dbReference type="AlphaFoldDB" id="A0A1G2M9K0"/>
<feature type="domain" description="ABC transmembrane type-2" evidence="6">
    <location>
        <begin position="22"/>
        <end position="256"/>
    </location>
</feature>
<keyword evidence="5" id="KW-1003">Cell membrane</keyword>
<evidence type="ECO:0000256" key="2">
    <source>
        <dbReference type="ARBA" id="ARBA00022692"/>
    </source>
</evidence>
<comment type="similarity">
    <text evidence="5">Belongs to the ABC-2 integral membrane protein family.</text>
</comment>
<evidence type="ECO:0000259" key="6">
    <source>
        <dbReference type="PROSITE" id="PS51012"/>
    </source>
</evidence>
<dbReference type="PROSITE" id="PS51012">
    <property type="entry name" value="ABC_TM2"/>
    <property type="match status" value="1"/>
</dbReference>
<protein>
    <recommendedName>
        <fullName evidence="5">Transport permease protein</fullName>
    </recommendedName>
</protein>
<dbReference type="PANTHER" id="PTHR43027">
    <property type="entry name" value="DOXORUBICIN RESISTANCE ABC TRANSPORTER PERMEASE PROTEIN DRRC-RELATED"/>
    <property type="match status" value="1"/>
</dbReference>
<keyword evidence="2 5" id="KW-0812">Transmembrane</keyword>
<organism evidence="7 8">
    <name type="scientific">Candidatus Taylorbacteria bacterium RIFCSPHIGHO2_01_FULL_51_15</name>
    <dbReference type="NCBI Taxonomy" id="1802304"/>
    <lineage>
        <taxon>Bacteria</taxon>
        <taxon>Candidatus Tayloriibacteriota</taxon>
    </lineage>
</organism>
<name>A0A1G2M9K0_9BACT</name>
<accession>A0A1G2M9K0</accession>
<dbReference type="InterPro" id="IPR047817">
    <property type="entry name" value="ABC2_TM_bact-type"/>
</dbReference>
<dbReference type="GO" id="GO:0005886">
    <property type="term" value="C:plasma membrane"/>
    <property type="evidence" value="ECO:0007669"/>
    <property type="project" value="UniProtKB-SubCell"/>
</dbReference>
<feature type="transmembrane region" description="Helical" evidence="5">
    <location>
        <begin position="102"/>
        <end position="127"/>
    </location>
</feature>
<dbReference type="Pfam" id="PF01061">
    <property type="entry name" value="ABC2_membrane"/>
    <property type="match status" value="1"/>
</dbReference>
<proteinExistence type="inferred from homology"/>
<comment type="subcellular location">
    <subcellularLocation>
        <location evidence="5">Cell membrane</location>
        <topology evidence="5">Multi-pass membrane protein</topology>
    </subcellularLocation>
    <subcellularLocation>
        <location evidence="1">Membrane</location>
        <topology evidence="1">Multi-pass membrane protein</topology>
    </subcellularLocation>
</comment>
<evidence type="ECO:0000256" key="4">
    <source>
        <dbReference type="ARBA" id="ARBA00023136"/>
    </source>
</evidence>
<dbReference type="Proteomes" id="UP000178121">
    <property type="component" value="Unassembled WGS sequence"/>
</dbReference>
<feature type="transmembrane region" description="Helical" evidence="5">
    <location>
        <begin position="139"/>
        <end position="159"/>
    </location>
</feature>
<evidence type="ECO:0000256" key="3">
    <source>
        <dbReference type="ARBA" id="ARBA00022989"/>
    </source>
</evidence>
<gene>
    <name evidence="7" type="ORF">A2849_01395</name>
</gene>
<evidence type="ECO:0000256" key="5">
    <source>
        <dbReference type="RuleBase" id="RU361157"/>
    </source>
</evidence>
<sequence length="263" mass="30128">MKWHRINALLIRHLYLYKRSFPRIMDIIYWPVMELLVWGFLSLYIDKLGIGGFNAVTVLLGAVIFWDFLNQSQKSVSISFLEEIWEKNLLNIFVTPLRISEFFVSTLLVGLVRLILVGIILATLSFLMYRFNLFELGFALIPFVLNLFLFGWALGLFANAIILRFGTSAQILAWGFLILVQPFSAVFYPVSALPSFLQGIAYLIPSTYVFEGMREVFATGTISSAHLWGAALANLIYLILMTTFFFRMFAYVKREGKLLKLEG</sequence>
<keyword evidence="3 5" id="KW-1133">Transmembrane helix</keyword>
<comment type="caution">
    <text evidence="7">The sequence shown here is derived from an EMBL/GenBank/DDBJ whole genome shotgun (WGS) entry which is preliminary data.</text>
</comment>
<feature type="transmembrane region" description="Helical" evidence="5">
    <location>
        <begin position="51"/>
        <end position="69"/>
    </location>
</feature>
<feature type="transmembrane region" description="Helical" evidence="5">
    <location>
        <begin position="227"/>
        <end position="250"/>
    </location>
</feature>
<feature type="transmembrane region" description="Helical" evidence="5">
    <location>
        <begin position="27"/>
        <end position="45"/>
    </location>
</feature>
<feature type="transmembrane region" description="Helical" evidence="5">
    <location>
        <begin position="171"/>
        <end position="190"/>
    </location>
</feature>
<dbReference type="PANTHER" id="PTHR43027:SF1">
    <property type="entry name" value="DOXORUBICIN RESISTANCE ABC TRANSPORTER PERMEASE PROTEIN DRRC-RELATED"/>
    <property type="match status" value="1"/>
</dbReference>
<dbReference type="GO" id="GO:0140359">
    <property type="term" value="F:ABC-type transporter activity"/>
    <property type="evidence" value="ECO:0007669"/>
    <property type="project" value="InterPro"/>
</dbReference>
<dbReference type="InterPro" id="IPR013525">
    <property type="entry name" value="ABC2_TM"/>
</dbReference>
<dbReference type="InterPro" id="IPR052902">
    <property type="entry name" value="ABC-2_transporter"/>
</dbReference>
<keyword evidence="4 5" id="KW-0472">Membrane</keyword>
<keyword evidence="5" id="KW-0813">Transport</keyword>
<dbReference type="EMBL" id="MHRI01000030">
    <property type="protein sequence ID" value="OHA20414.1"/>
    <property type="molecule type" value="Genomic_DNA"/>
</dbReference>
<reference evidence="7 8" key="1">
    <citation type="journal article" date="2016" name="Nat. Commun.">
        <title>Thousands of microbial genomes shed light on interconnected biogeochemical processes in an aquifer system.</title>
        <authorList>
            <person name="Anantharaman K."/>
            <person name="Brown C.T."/>
            <person name="Hug L.A."/>
            <person name="Sharon I."/>
            <person name="Castelle C.J."/>
            <person name="Probst A.J."/>
            <person name="Thomas B.C."/>
            <person name="Singh A."/>
            <person name="Wilkins M.J."/>
            <person name="Karaoz U."/>
            <person name="Brodie E.L."/>
            <person name="Williams K.H."/>
            <person name="Hubbard S.S."/>
            <person name="Banfield J.F."/>
        </authorList>
    </citation>
    <scope>NUCLEOTIDE SEQUENCE [LARGE SCALE GENOMIC DNA]</scope>
</reference>
<evidence type="ECO:0000313" key="7">
    <source>
        <dbReference type="EMBL" id="OHA20414.1"/>
    </source>
</evidence>